<evidence type="ECO:0000313" key="3">
    <source>
        <dbReference type="EMBL" id="MDU9003854.1"/>
    </source>
</evidence>
<protein>
    <submittedName>
        <fullName evidence="3">Acyl-CoA thioesterase</fullName>
        <ecNumber evidence="3">3.1.2.-</ecNumber>
    </submittedName>
</protein>
<dbReference type="GO" id="GO:0016787">
    <property type="term" value="F:hydrolase activity"/>
    <property type="evidence" value="ECO:0007669"/>
    <property type="project" value="UniProtKB-KW"/>
</dbReference>
<dbReference type="EMBL" id="JASMWN010000005">
    <property type="protein sequence ID" value="MDU9003854.1"/>
    <property type="molecule type" value="Genomic_DNA"/>
</dbReference>
<evidence type="ECO:0000313" key="4">
    <source>
        <dbReference type="Proteomes" id="UP001255416"/>
    </source>
</evidence>
<gene>
    <name evidence="3" type="ORF">QO231_08310</name>
</gene>
<keyword evidence="4" id="KW-1185">Reference proteome</keyword>
<proteinExistence type="inferred from homology"/>
<evidence type="ECO:0000256" key="1">
    <source>
        <dbReference type="ARBA" id="ARBA00005953"/>
    </source>
</evidence>
<dbReference type="PANTHER" id="PTHR31793:SF27">
    <property type="entry name" value="NOVEL THIOESTERASE SUPERFAMILY DOMAIN AND SAPOSIN A-TYPE DOMAIN CONTAINING PROTEIN (0610012H03RIK)"/>
    <property type="match status" value="1"/>
</dbReference>
<organism evidence="3 4">
    <name type="scientific">Sedimentitalea todarodis</name>
    <dbReference type="NCBI Taxonomy" id="1631240"/>
    <lineage>
        <taxon>Bacteria</taxon>
        <taxon>Pseudomonadati</taxon>
        <taxon>Pseudomonadota</taxon>
        <taxon>Alphaproteobacteria</taxon>
        <taxon>Rhodobacterales</taxon>
        <taxon>Paracoccaceae</taxon>
        <taxon>Sedimentitalea</taxon>
    </lineage>
</organism>
<dbReference type="InterPro" id="IPR029069">
    <property type="entry name" value="HotDog_dom_sf"/>
</dbReference>
<comment type="similarity">
    <text evidence="1">Belongs to the 4-hydroxybenzoyl-CoA thioesterase family.</text>
</comment>
<dbReference type="SUPFAM" id="SSF54637">
    <property type="entry name" value="Thioesterase/thiol ester dehydrase-isomerase"/>
    <property type="match status" value="1"/>
</dbReference>
<dbReference type="PANTHER" id="PTHR31793">
    <property type="entry name" value="4-HYDROXYBENZOYL-COA THIOESTERASE FAMILY MEMBER"/>
    <property type="match status" value="1"/>
</dbReference>
<reference evidence="4" key="1">
    <citation type="submission" date="2023-05" db="EMBL/GenBank/DDBJ databases">
        <title>Sedimentitalea sp. nov. JM2-8.</title>
        <authorList>
            <person name="Huang J."/>
        </authorList>
    </citation>
    <scope>NUCLEOTIDE SEQUENCE [LARGE SCALE GENOMIC DNA]</scope>
    <source>
        <strain evidence="4">KHS03</strain>
    </source>
</reference>
<dbReference type="Pfam" id="PF13279">
    <property type="entry name" value="4HBT_2"/>
    <property type="match status" value="1"/>
</dbReference>
<accession>A0ABU3VDP1</accession>
<evidence type="ECO:0000256" key="2">
    <source>
        <dbReference type="ARBA" id="ARBA00022801"/>
    </source>
</evidence>
<dbReference type="InterPro" id="IPR050563">
    <property type="entry name" value="4-hydroxybenzoyl-CoA_TE"/>
</dbReference>
<dbReference type="Proteomes" id="UP001255416">
    <property type="component" value="Unassembled WGS sequence"/>
</dbReference>
<name>A0ABU3VDP1_9RHOB</name>
<dbReference type="CDD" id="cd00586">
    <property type="entry name" value="4HBT"/>
    <property type="match status" value="1"/>
</dbReference>
<dbReference type="EC" id="3.1.2.-" evidence="3"/>
<comment type="caution">
    <text evidence="3">The sequence shown here is derived from an EMBL/GenBank/DDBJ whole genome shotgun (WGS) entry which is preliminary data.</text>
</comment>
<dbReference type="Gene3D" id="3.10.129.10">
    <property type="entry name" value="Hotdog Thioesterase"/>
    <property type="match status" value="1"/>
</dbReference>
<keyword evidence="2 3" id="KW-0378">Hydrolase</keyword>
<dbReference type="RefSeq" id="WP_316775065.1">
    <property type="nucleotide sequence ID" value="NZ_JASMWN010000005.1"/>
</dbReference>
<sequence>MTLRYHTPLSPTEQTTLGIATPQTLALADRVRYAELDILQHVNNKSYMGWFETLRVAHFHRFCAHHFQDGGSPRMVLRNANMQFIREMVMGEDYVATARVAAFRNTSYTLEQQLWAGDLRATLTAVMVLLAPTGSGRLPLPQSLRQQFQLSEGATSDA</sequence>